<dbReference type="CDD" id="cd02440">
    <property type="entry name" value="AdoMet_MTases"/>
    <property type="match status" value="1"/>
</dbReference>
<proteinExistence type="predicted"/>
<gene>
    <name evidence="2" type="ORF">S01H1_03640</name>
</gene>
<sequence length="228" mass="25354">MKGSLGFISPIRRLTEEEKFLMDLDLSGQTVYDIGGYEGAFTIFFARAVGKNGRVITFEPHPDNAKKITENVRLNKFDNVGVRRIGLGKRRGKATLAFRHSELATASVQEDSKARILQEKGAKAIQIEIDSLDSQITANNLPKPDFIKIDVEGLEMDVLLGMGETIKGYKPKLFIEIHGVDIKRKTENVQRVAEFLLAGGYSLYHVESQQVVTAADIQIAKEGHLYCS</sequence>
<dbReference type="EMBL" id="BARS01001968">
    <property type="protein sequence ID" value="GAF79068.1"/>
    <property type="molecule type" value="Genomic_DNA"/>
</dbReference>
<dbReference type="PANTHER" id="PTHR34203">
    <property type="entry name" value="METHYLTRANSFERASE, FKBM FAMILY PROTEIN"/>
    <property type="match status" value="1"/>
</dbReference>
<dbReference type="Gene3D" id="3.40.50.150">
    <property type="entry name" value="Vaccinia Virus protein VP39"/>
    <property type="match status" value="1"/>
</dbReference>
<accession>X0SDE5</accession>
<organism evidence="2">
    <name type="scientific">marine sediment metagenome</name>
    <dbReference type="NCBI Taxonomy" id="412755"/>
    <lineage>
        <taxon>unclassified sequences</taxon>
        <taxon>metagenomes</taxon>
        <taxon>ecological metagenomes</taxon>
    </lineage>
</organism>
<reference evidence="2" key="1">
    <citation type="journal article" date="2014" name="Front. Microbiol.">
        <title>High frequency of phylogenetically diverse reductive dehalogenase-homologous genes in deep subseafloor sedimentary metagenomes.</title>
        <authorList>
            <person name="Kawai M."/>
            <person name="Futagami T."/>
            <person name="Toyoda A."/>
            <person name="Takaki Y."/>
            <person name="Nishi S."/>
            <person name="Hori S."/>
            <person name="Arai W."/>
            <person name="Tsubouchi T."/>
            <person name="Morono Y."/>
            <person name="Uchiyama I."/>
            <person name="Ito T."/>
            <person name="Fujiyama A."/>
            <person name="Inagaki F."/>
            <person name="Takami H."/>
        </authorList>
    </citation>
    <scope>NUCLEOTIDE SEQUENCE</scope>
    <source>
        <strain evidence="2">Expedition CK06-06</strain>
    </source>
</reference>
<protein>
    <recommendedName>
        <fullName evidence="1">Methyltransferase FkbM domain-containing protein</fullName>
    </recommendedName>
</protein>
<dbReference type="InterPro" id="IPR029063">
    <property type="entry name" value="SAM-dependent_MTases_sf"/>
</dbReference>
<dbReference type="SUPFAM" id="SSF53335">
    <property type="entry name" value="S-adenosyl-L-methionine-dependent methyltransferases"/>
    <property type="match status" value="1"/>
</dbReference>
<dbReference type="PANTHER" id="PTHR34203:SF15">
    <property type="entry name" value="SLL1173 PROTEIN"/>
    <property type="match status" value="1"/>
</dbReference>
<evidence type="ECO:0000313" key="2">
    <source>
        <dbReference type="EMBL" id="GAF79068.1"/>
    </source>
</evidence>
<evidence type="ECO:0000259" key="1">
    <source>
        <dbReference type="Pfam" id="PF05050"/>
    </source>
</evidence>
<comment type="caution">
    <text evidence="2">The sequence shown here is derived from an EMBL/GenBank/DDBJ whole genome shotgun (WGS) entry which is preliminary data.</text>
</comment>
<dbReference type="InterPro" id="IPR006342">
    <property type="entry name" value="FkbM_mtfrase"/>
</dbReference>
<dbReference type="AlphaFoldDB" id="X0SDE5"/>
<feature type="domain" description="Methyltransferase FkbM" evidence="1">
    <location>
        <begin position="33"/>
        <end position="202"/>
    </location>
</feature>
<dbReference type="Pfam" id="PF05050">
    <property type="entry name" value="Methyltransf_21"/>
    <property type="match status" value="1"/>
</dbReference>
<dbReference type="InterPro" id="IPR052514">
    <property type="entry name" value="SAM-dependent_MTase"/>
</dbReference>
<dbReference type="NCBIfam" id="TIGR01444">
    <property type="entry name" value="fkbM_fam"/>
    <property type="match status" value="1"/>
</dbReference>
<name>X0SDE5_9ZZZZ</name>